<accession>A0A086SXH1</accession>
<name>A0A086SXH1_HAPC1</name>
<proteinExistence type="predicted"/>
<dbReference type="GO" id="GO:0016787">
    <property type="term" value="F:hydrolase activity"/>
    <property type="evidence" value="ECO:0007669"/>
    <property type="project" value="InterPro"/>
</dbReference>
<evidence type="ECO:0000313" key="2">
    <source>
        <dbReference type="EMBL" id="KFH41803.1"/>
    </source>
</evidence>
<protein>
    <submittedName>
        <fullName evidence="2">Metallophosphoesterase domain-containing protein-like protein</fullName>
    </submittedName>
</protein>
<dbReference type="InterPro" id="IPR051693">
    <property type="entry name" value="UPF0046_metallophosphoest"/>
</dbReference>
<dbReference type="Gene3D" id="3.60.21.10">
    <property type="match status" value="1"/>
</dbReference>
<feature type="domain" description="Calcineurin-like phosphoesterase" evidence="1">
    <location>
        <begin position="10"/>
        <end position="229"/>
    </location>
</feature>
<reference evidence="3" key="1">
    <citation type="journal article" date="2014" name="Genome Announc.">
        <title>Genome sequence and annotation of Acremonium chrysogenum, producer of the beta-lactam antibiotic cephalosporin C.</title>
        <authorList>
            <person name="Terfehr D."/>
            <person name="Dahlmann T.A."/>
            <person name="Specht T."/>
            <person name="Zadra I."/>
            <person name="Kuernsteiner H."/>
            <person name="Kueck U."/>
        </authorList>
    </citation>
    <scope>NUCLEOTIDE SEQUENCE [LARGE SCALE GENOMIC DNA]</scope>
    <source>
        <strain evidence="3">ATCC 11550 / CBS 779.69 / DSM 880 / IAM 14645 / JCM 23072 / IMI 49137</strain>
    </source>
</reference>
<organism evidence="2 3">
    <name type="scientific">Hapsidospora chrysogenum (strain ATCC 11550 / CBS 779.69 / DSM 880 / IAM 14645 / JCM 23072 / IMI 49137)</name>
    <name type="common">Acremonium chrysogenum</name>
    <dbReference type="NCBI Taxonomy" id="857340"/>
    <lineage>
        <taxon>Eukaryota</taxon>
        <taxon>Fungi</taxon>
        <taxon>Dikarya</taxon>
        <taxon>Ascomycota</taxon>
        <taxon>Pezizomycotina</taxon>
        <taxon>Sordariomycetes</taxon>
        <taxon>Hypocreomycetidae</taxon>
        <taxon>Hypocreales</taxon>
        <taxon>Bionectriaceae</taxon>
        <taxon>Hapsidospora</taxon>
    </lineage>
</organism>
<dbReference type="EMBL" id="JPKY01000114">
    <property type="protein sequence ID" value="KFH41803.1"/>
    <property type="molecule type" value="Genomic_DNA"/>
</dbReference>
<gene>
    <name evidence="2" type="ORF">ACRE_074770</name>
</gene>
<dbReference type="PANTHER" id="PTHR12905:SF0">
    <property type="entry name" value="CALCINEURIN-LIKE PHOSPHOESTERASE DOMAIN-CONTAINING PROTEIN"/>
    <property type="match status" value="1"/>
</dbReference>
<dbReference type="InterPro" id="IPR029052">
    <property type="entry name" value="Metallo-depent_PP-like"/>
</dbReference>
<dbReference type="Pfam" id="PF00149">
    <property type="entry name" value="Metallophos"/>
    <property type="match status" value="1"/>
</dbReference>
<dbReference type="CDD" id="cd07379">
    <property type="entry name" value="MPP_239FB"/>
    <property type="match status" value="1"/>
</dbReference>
<evidence type="ECO:0000259" key="1">
    <source>
        <dbReference type="Pfam" id="PF00149"/>
    </source>
</evidence>
<dbReference type="PANTHER" id="PTHR12905">
    <property type="entry name" value="METALLOPHOSPHOESTERASE"/>
    <property type="match status" value="1"/>
</dbReference>
<dbReference type="HOGENOM" id="CLU_041441_2_0_1"/>
<sequence length="348" mass="38056">MASSSTVRTRILILSDTHGMKFRKDWPQLRGEFDLAIHCGDLTEESKLSEFSDTLDLLRDITAPLKLVIAGNHDLTLDPPAFRTVLEPGMDLNDPAVLKEYGAIGEARQLLASDPDLRLLDEGTHALTLPNGATFSLYASPWTPRYGGSNGSYSEAGGFAFQYDRRRGGPGAELGHVFDIPPGTDIVVTHGPPEGVLDRVDGRRAGCPDLFAAVARARPRLHCFGHIHVGWGAKLVTWRGDGALDTCMPSHFTAVDNGRSAVIRDLKLLKEWRADSVTSDRMDETDKKGESDRLTDLLRSGCDVTPEDGIRLGEQTIFVNAVVEGDEDLPIQPPIVVELDLPQRVQEV</sequence>
<comment type="caution">
    <text evidence="2">The sequence shown here is derived from an EMBL/GenBank/DDBJ whole genome shotgun (WGS) entry which is preliminary data.</text>
</comment>
<keyword evidence="3" id="KW-1185">Reference proteome</keyword>
<dbReference type="Proteomes" id="UP000029964">
    <property type="component" value="Unassembled WGS sequence"/>
</dbReference>
<dbReference type="AlphaFoldDB" id="A0A086SXH1"/>
<dbReference type="SUPFAM" id="SSF56300">
    <property type="entry name" value="Metallo-dependent phosphatases"/>
    <property type="match status" value="1"/>
</dbReference>
<dbReference type="InterPro" id="IPR004843">
    <property type="entry name" value="Calcineurin-like_PHP"/>
</dbReference>
<evidence type="ECO:0000313" key="3">
    <source>
        <dbReference type="Proteomes" id="UP000029964"/>
    </source>
</evidence>
<dbReference type="OrthoDB" id="630188at2759"/>